<dbReference type="OrthoDB" id="2559326at2759"/>
<dbReference type="AlphaFoldDB" id="A0A9P3LHD6"/>
<evidence type="ECO:0000256" key="1">
    <source>
        <dbReference type="SAM" id="MobiDB-lite"/>
    </source>
</evidence>
<keyword evidence="4" id="KW-1185">Reference proteome</keyword>
<keyword evidence="2" id="KW-0472">Membrane</keyword>
<organism evidence="3 4">
    <name type="scientific">Phanerochaete sordida</name>
    <dbReference type="NCBI Taxonomy" id="48140"/>
    <lineage>
        <taxon>Eukaryota</taxon>
        <taxon>Fungi</taxon>
        <taxon>Dikarya</taxon>
        <taxon>Basidiomycota</taxon>
        <taxon>Agaricomycotina</taxon>
        <taxon>Agaricomycetes</taxon>
        <taxon>Polyporales</taxon>
        <taxon>Phanerochaetaceae</taxon>
        <taxon>Phanerochaete</taxon>
    </lineage>
</organism>
<evidence type="ECO:0000313" key="4">
    <source>
        <dbReference type="Proteomes" id="UP000703269"/>
    </source>
</evidence>
<evidence type="ECO:0000256" key="2">
    <source>
        <dbReference type="SAM" id="Phobius"/>
    </source>
</evidence>
<feature type="transmembrane region" description="Helical" evidence="2">
    <location>
        <begin position="6"/>
        <end position="25"/>
    </location>
</feature>
<dbReference type="Pfam" id="PF15932">
    <property type="entry name" value="DUF4748"/>
    <property type="match status" value="1"/>
</dbReference>
<dbReference type="InterPro" id="IPR031833">
    <property type="entry name" value="DUF4748"/>
</dbReference>
<name>A0A9P3LHD6_9APHY</name>
<dbReference type="PANTHER" id="PTHR41800:SF1">
    <property type="entry name" value="EXPRESSED PROTEIN"/>
    <property type="match status" value="1"/>
</dbReference>
<proteinExistence type="predicted"/>
<keyword evidence="2" id="KW-0812">Transmembrane</keyword>
<dbReference type="PANTHER" id="PTHR41800">
    <property type="entry name" value="EXPRESSED PROTEIN"/>
    <property type="match status" value="1"/>
</dbReference>
<dbReference type="Proteomes" id="UP000703269">
    <property type="component" value="Unassembled WGS sequence"/>
</dbReference>
<feature type="compositionally biased region" description="Low complexity" evidence="1">
    <location>
        <begin position="64"/>
        <end position="79"/>
    </location>
</feature>
<protein>
    <submittedName>
        <fullName evidence="3">Uncharacterized protein</fullName>
    </submittedName>
</protein>
<feature type="compositionally biased region" description="Basic and acidic residues" evidence="1">
    <location>
        <begin position="29"/>
        <end position="53"/>
    </location>
</feature>
<dbReference type="EMBL" id="BPQB01000043">
    <property type="protein sequence ID" value="GJE94858.1"/>
    <property type="molecule type" value="Genomic_DNA"/>
</dbReference>
<accession>A0A9P3LHD6</accession>
<sequence length="98" mass="10042">MNNPKSTALGWGSLVAAAGISYYFAKKGINERREQQAKEGTRPTEKLDWRQRIEAPSPQDAPDVAGAGASTASQSTVGAKIDSSGGAAGAAGDPRGPK</sequence>
<feature type="region of interest" description="Disordered" evidence="1">
    <location>
        <begin position="29"/>
        <end position="98"/>
    </location>
</feature>
<reference evidence="3 4" key="1">
    <citation type="submission" date="2021-08" db="EMBL/GenBank/DDBJ databases">
        <title>Draft Genome Sequence of Phanerochaete sordida strain YK-624.</title>
        <authorList>
            <person name="Mori T."/>
            <person name="Dohra H."/>
            <person name="Suzuki T."/>
            <person name="Kawagishi H."/>
            <person name="Hirai H."/>
        </authorList>
    </citation>
    <scope>NUCLEOTIDE SEQUENCE [LARGE SCALE GENOMIC DNA]</scope>
    <source>
        <strain evidence="3 4">YK-624</strain>
    </source>
</reference>
<evidence type="ECO:0000313" key="3">
    <source>
        <dbReference type="EMBL" id="GJE94858.1"/>
    </source>
</evidence>
<gene>
    <name evidence="3" type="ORF">PsYK624_110340</name>
</gene>
<comment type="caution">
    <text evidence="3">The sequence shown here is derived from an EMBL/GenBank/DDBJ whole genome shotgun (WGS) entry which is preliminary data.</text>
</comment>
<keyword evidence="2" id="KW-1133">Transmembrane helix</keyword>